<dbReference type="AlphaFoldDB" id="A0A841HND6"/>
<dbReference type="EMBL" id="JACHHZ010000003">
    <property type="protein sequence ID" value="MBB6093859.1"/>
    <property type="molecule type" value="Genomic_DNA"/>
</dbReference>
<evidence type="ECO:0000256" key="9">
    <source>
        <dbReference type="ARBA" id="ARBA00023136"/>
    </source>
</evidence>
<dbReference type="Gene3D" id="3.30.1150.10">
    <property type="match status" value="1"/>
</dbReference>
<protein>
    <submittedName>
        <fullName evidence="11">TonB family protein</fullName>
    </submittedName>
</protein>
<dbReference type="InterPro" id="IPR051045">
    <property type="entry name" value="TonB-dependent_transducer"/>
</dbReference>
<evidence type="ECO:0000256" key="2">
    <source>
        <dbReference type="ARBA" id="ARBA00006555"/>
    </source>
</evidence>
<evidence type="ECO:0000259" key="10">
    <source>
        <dbReference type="PROSITE" id="PS52015"/>
    </source>
</evidence>
<keyword evidence="6" id="KW-0812">Transmembrane</keyword>
<evidence type="ECO:0000256" key="3">
    <source>
        <dbReference type="ARBA" id="ARBA00022448"/>
    </source>
</evidence>
<comment type="caution">
    <text evidence="11">The sequence shown here is derived from an EMBL/GenBank/DDBJ whole genome shotgun (WGS) entry which is preliminary data.</text>
</comment>
<name>A0A841HND6_9GAMM</name>
<reference evidence="11 12" key="1">
    <citation type="submission" date="2020-08" db="EMBL/GenBank/DDBJ databases">
        <title>Genomic Encyclopedia of Type Strains, Phase IV (KMG-IV): sequencing the most valuable type-strain genomes for metagenomic binning, comparative biology and taxonomic classification.</title>
        <authorList>
            <person name="Goeker M."/>
        </authorList>
    </citation>
    <scope>NUCLEOTIDE SEQUENCE [LARGE SCALE GENOMIC DNA]</scope>
    <source>
        <strain evidence="11 12">DSM 26723</strain>
    </source>
</reference>
<comment type="subcellular location">
    <subcellularLocation>
        <location evidence="1">Cell inner membrane</location>
        <topology evidence="1">Single-pass membrane protein</topology>
        <orientation evidence="1">Periplasmic side</orientation>
    </subcellularLocation>
</comment>
<dbReference type="NCBIfam" id="TIGR01352">
    <property type="entry name" value="tonB_Cterm"/>
    <property type="match status" value="1"/>
</dbReference>
<comment type="similarity">
    <text evidence="2">Belongs to the TonB family.</text>
</comment>
<keyword evidence="9" id="KW-0472">Membrane</keyword>
<evidence type="ECO:0000256" key="5">
    <source>
        <dbReference type="ARBA" id="ARBA00022519"/>
    </source>
</evidence>
<dbReference type="SUPFAM" id="SSF74653">
    <property type="entry name" value="TolA/TonB C-terminal domain"/>
    <property type="match status" value="1"/>
</dbReference>
<keyword evidence="4" id="KW-1003">Cell membrane</keyword>
<dbReference type="InterPro" id="IPR037682">
    <property type="entry name" value="TonB_C"/>
</dbReference>
<evidence type="ECO:0000256" key="8">
    <source>
        <dbReference type="ARBA" id="ARBA00022989"/>
    </source>
</evidence>
<organism evidence="11 12">
    <name type="scientific">Povalibacter uvarum</name>
    <dbReference type="NCBI Taxonomy" id="732238"/>
    <lineage>
        <taxon>Bacteria</taxon>
        <taxon>Pseudomonadati</taxon>
        <taxon>Pseudomonadota</taxon>
        <taxon>Gammaproteobacteria</taxon>
        <taxon>Steroidobacterales</taxon>
        <taxon>Steroidobacteraceae</taxon>
        <taxon>Povalibacter</taxon>
    </lineage>
</organism>
<dbReference type="Pfam" id="PF03544">
    <property type="entry name" value="TonB_C"/>
    <property type="match status" value="1"/>
</dbReference>
<evidence type="ECO:0000313" key="11">
    <source>
        <dbReference type="EMBL" id="MBB6093859.1"/>
    </source>
</evidence>
<dbReference type="Proteomes" id="UP000588068">
    <property type="component" value="Unassembled WGS sequence"/>
</dbReference>
<dbReference type="GO" id="GO:0055085">
    <property type="term" value="P:transmembrane transport"/>
    <property type="evidence" value="ECO:0007669"/>
    <property type="project" value="InterPro"/>
</dbReference>
<accession>A0A841HND6</accession>
<evidence type="ECO:0000256" key="6">
    <source>
        <dbReference type="ARBA" id="ARBA00022692"/>
    </source>
</evidence>
<keyword evidence="12" id="KW-1185">Reference proteome</keyword>
<keyword evidence="7" id="KW-0653">Protein transport</keyword>
<dbReference type="RefSeq" id="WP_184332617.1">
    <property type="nucleotide sequence ID" value="NZ_JACHHZ010000003.1"/>
</dbReference>
<evidence type="ECO:0000256" key="7">
    <source>
        <dbReference type="ARBA" id="ARBA00022927"/>
    </source>
</evidence>
<feature type="domain" description="TonB C-terminal" evidence="10">
    <location>
        <begin position="42"/>
        <end position="138"/>
    </location>
</feature>
<evidence type="ECO:0000256" key="1">
    <source>
        <dbReference type="ARBA" id="ARBA00004383"/>
    </source>
</evidence>
<proteinExistence type="inferred from homology"/>
<dbReference type="PROSITE" id="PS52015">
    <property type="entry name" value="TONB_CTD"/>
    <property type="match status" value="1"/>
</dbReference>
<dbReference type="PANTHER" id="PTHR33446">
    <property type="entry name" value="PROTEIN TONB-RELATED"/>
    <property type="match status" value="1"/>
</dbReference>
<sequence>MSTRVASGAIAVLLAGVTGAQTTPPALAPEPSAKADASVPVEVFKAPLRKRVDAPAYPLGERKQGRDGWVNLNFMIDPQGKPYEIMVTDSTGNKALEQAAVEAARDWEFEPATLDGVPIDAGQNMKVNFVLTGESGANSAFVSAYKKFVAATKANDRAKADAALARMRVQNLYEDAFFNLAQFEYARQWGTKPQQLAAIKRAIAEERNADYLPKSAFLAGLEILLGLQIDTNDFAGAMNTYDKLRNLAEPQTLAKYENLIGQITNLRSESSPYAVTGDFGDSTSWYFLLFRKRFQINLASGRIAEIKLRCDKRYVFFKYDPEVMYTIADKYGSCSMELVGEPGTQFKLIQS</sequence>
<keyword evidence="3" id="KW-0813">Transport</keyword>
<dbReference type="InterPro" id="IPR006260">
    <property type="entry name" value="TonB/TolA_C"/>
</dbReference>
<gene>
    <name evidence="11" type="ORF">HNQ60_002740</name>
</gene>
<dbReference type="GO" id="GO:0015031">
    <property type="term" value="P:protein transport"/>
    <property type="evidence" value="ECO:0007669"/>
    <property type="project" value="UniProtKB-KW"/>
</dbReference>
<keyword evidence="8" id="KW-1133">Transmembrane helix</keyword>
<keyword evidence="5" id="KW-0997">Cell inner membrane</keyword>
<evidence type="ECO:0000256" key="4">
    <source>
        <dbReference type="ARBA" id="ARBA00022475"/>
    </source>
</evidence>
<dbReference type="GO" id="GO:0005886">
    <property type="term" value="C:plasma membrane"/>
    <property type="evidence" value="ECO:0007669"/>
    <property type="project" value="UniProtKB-SubCell"/>
</dbReference>
<evidence type="ECO:0000313" key="12">
    <source>
        <dbReference type="Proteomes" id="UP000588068"/>
    </source>
</evidence>